<dbReference type="Gene3D" id="3.30.565.10">
    <property type="entry name" value="Histidine kinase-like ATPase, C-terminal domain"/>
    <property type="match status" value="1"/>
</dbReference>
<dbReference type="PANTHER" id="PTHR24421">
    <property type="entry name" value="NITRATE/NITRITE SENSOR PROTEIN NARX-RELATED"/>
    <property type="match status" value="1"/>
</dbReference>
<dbReference type="InterPro" id="IPR003594">
    <property type="entry name" value="HATPase_dom"/>
</dbReference>
<name>A0AAE3GZP9_9BACT</name>
<reference evidence="11 12" key="1">
    <citation type="submission" date="2018-11" db="EMBL/GenBank/DDBJ databases">
        <title>Novel bacteria species description.</title>
        <authorList>
            <person name="Han J.-H."/>
        </authorList>
    </citation>
    <scope>NUCLEOTIDE SEQUENCE [LARGE SCALE GENOMIC DNA]</scope>
    <source>
        <strain evidence="11 12">KCTC23259</strain>
    </source>
</reference>
<dbReference type="InterPro" id="IPR050482">
    <property type="entry name" value="Sensor_HK_TwoCompSys"/>
</dbReference>
<evidence type="ECO:0000256" key="1">
    <source>
        <dbReference type="ARBA" id="ARBA00000085"/>
    </source>
</evidence>
<dbReference type="GO" id="GO:0000155">
    <property type="term" value="F:phosphorelay sensor kinase activity"/>
    <property type="evidence" value="ECO:0007669"/>
    <property type="project" value="InterPro"/>
</dbReference>
<evidence type="ECO:0000256" key="2">
    <source>
        <dbReference type="ARBA" id="ARBA00012438"/>
    </source>
</evidence>
<dbReference type="InterPro" id="IPR011712">
    <property type="entry name" value="Sig_transdc_His_kin_sub3_dim/P"/>
</dbReference>
<proteinExistence type="predicted"/>
<dbReference type="CDD" id="cd16917">
    <property type="entry name" value="HATPase_UhpB-NarQ-NarX-like"/>
    <property type="match status" value="1"/>
</dbReference>
<keyword evidence="6 11" id="KW-0418">Kinase</keyword>
<evidence type="ECO:0000256" key="6">
    <source>
        <dbReference type="ARBA" id="ARBA00022777"/>
    </source>
</evidence>
<evidence type="ECO:0000313" key="11">
    <source>
        <dbReference type="EMBL" id="MCP9761615.1"/>
    </source>
</evidence>
<dbReference type="PANTHER" id="PTHR24421:SF10">
    <property type="entry name" value="NITRATE_NITRITE SENSOR PROTEIN NARQ"/>
    <property type="match status" value="1"/>
</dbReference>
<evidence type="ECO:0000256" key="8">
    <source>
        <dbReference type="ARBA" id="ARBA00023012"/>
    </source>
</evidence>
<evidence type="ECO:0000259" key="10">
    <source>
        <dbReference type="SMART" id="SM00387"/>
    </source>
</evidence>
<dbReference type="Proteomes" id="UP001204144">
    <property type="component" value="Unassembled WGS sequence"/>
</dbReference>
<evidence type="ECO:0000256" key="7">
    <source>
        <dbReference type="ARBA" id="ARBA00022840"/>
    </source>
</evidence>
<gene>
    <name evidence="11" type="ORF">EGI31_01520</name>
</gene>
<dbReference type="EMBL" id="RJUF01000002">
    <property type="protein sequence ID" value="MCP9761615.1"/>
    <property type="molecule type" value="Genomic_DNA"/>
</dbReference>
<feature type="transmembrane region" description="Helical" evidence="9">
    <location>
        <begin position="7"/>
        <end position="30"/>
    </location>
</feature>
<dbReference type="Pfam" id="PF02518">
    <property type="entry name" value="HATPase_c"/>
    <property type="match status" value="1"/>
</dbReference>
<keyword evidence="12" id="KW-1185">Reference proteome</keyword>
<protein>
    <recommendedName>
        <fullName evidence="2">histidine kinase</fullName>
        <ecNumber evidence="2">2.7.13.3</ecNumber>
    </recommendedName>
</protein>
<dbReference type="InterPro" id="IPR036890">
    <property type="entry name" value="HATPase_C_sf"/>
</dbReference>
<feature type="domain" description="Histidine kinase/HSP90-like ATPase" evidence="10">
    <location>
        <begin position="173"/>
        <end position="268"/>
    </location>
</feature>
<dbReference type="GO" id="GO:0016020">
    <property type="term" value="C:membrane"/>
    <property type="evidence" value="ECO:0007669"/>
    <property type="project" value="InterPro"/>
</dbReference>
<keyword evidence="7" id="KW-0067">ATP-binding</keyword>
<evidence type="ECO:0000256" key="9">
    <source>
        <dbReference type="SAM" id="Phobius"/>
    </source>
</evidence>
<evidence type="ECO:0000256" key="5">
    <source>
        <dbReference type="ARBA" id="ARBA00022741"/>
    </source>
</evidence>
<organism evidence="11 12">
    <name type="scientific">Lacihabitans soyangensis</name>
    <dbReference type="NCBI Taxonomy" id="869394"/>
    <lineage>
        <taxon>Bacteria</taxon>
        <taxon>Pseudomonadati</taxon>
        <taxon>Bacteroidota</taxon>
        <taxon>Cytophagia</taxon>
        <taxon>Cytophagales</taxon>
        <taxon>Leadbetterellaceae</taxon>
        <taxon>Lacihabitans</taxon>
    </lineage>
</organism>
<keyword evidence="9" id="KW-0472">Membrane</keyword>
<evidence type="ECO:0000313" key="12">
    <source>
        <dbReference type="Proteomes" id="UP001204144"/>
    </source>
</evidence>
<keyword evidence="5" id="KW-0547">Nucleotide-binding</keyword>
<keyword evidence="8" id="KW-0902">Two-component regulatory system</keyword>
<accession>A0AAE3GZP9</accession>
<dbReference type="AlphaFoldDB" id="A0AAE3GZP9"/>
<comment type="catalytic activity">
    <reaction evidence="1">
        <text>ATP + protein L-histidine = ADP + protein N-phospho-L-histidine.</text>
        <dbReference type="EC" id="2.7.13.3"/>
    </reaction>
</comment>
<keyword evidence="9" id="KW-1133">Transmembrane helix</keyword>
<dbReference type="GO" id="GO:0046983">
    <property type="term" value="F:protein dimerization activity"/>
    <property type="evidence" value="ECO:0007669"/>
    <property type="project" value="InterPro"/>
</dbReference>
<keyword evidence="9" id="KW-0812">Transmembrane</keyword>
<dbReference type="EC" id="2.7.13.3" evidence="2"/>
<dbReference type="GO" id="GO:0005524">
    <property type="term" value="F:ATP binding"/>
    <property type="evidence" value="ECO:0007669"/>
    <property type="project" value="UniProtKB-KW"/>
</dbReference>
<sequence length="271" mass="31337">MKFSIETYLIFGTAILIFFILSFIVFVVYYQRKQFKLEITQNEERQAIELDFQKKLLENSMEVQEIERRRLAKDLHDEVGALLSVLKMGNNQLVKKEVDDESIKKLVNNNKELIDESIGLVRSISKDLVPQTLENFGLIHAIDEFFRKIEKNSDIEFKFLHKNISEKTRFTPKVELSVFRVIQELSNNAMKHSEATKIDLIINFENKTLNLIFADNGIGFIKEDVLSNPSTGLGIRNIESRLSIINGSLKILNPEKGARFEIEISDCHEKN</sequence>
<keyword evidence="4" id="KW-0808">Transferase</keyword>
<comment type="caution">
    <text evidence="11">The sequence shown here is derived from an EMBL/GenBank/DDBJ whole genome shotgun (WGS) entry which is preliminary data.</text>
</comment>
<dbReference type="SMART" id="SM00387">
    <property type="entry name" value="HATPase_c"/>
    <property type="match status" value="1"/>
</dbReference>
<dbReference type="Gene3D" id="1.20.5.1930">
    <property type="match status" value="1"/>
</dbReference>
<dbReference type="SUPFAM" id="SSF55874">
    <property type="entry name" value="ATPase domain of HSP90 chaperone/DNA topoisomerase II/histidine kinase"/>
    <property type="match status" value="1"/>
</dbReference>
<evidence type="ECO:0000256" key="4">
    <source>
        <dbReference type="ARBA" id="ARBA00022679"/>
    </source>
</evidence>
<keyword evidence="3" id="KW-0597">Phosphoprotein</keyword>
<dbReference type="RefSeq" id="WP_255035353.1">
    <property type="nucleotide sequence ID" value="NZ_RJUF01000002.1"/>
</dbReference>
<evidence type="ECO:0000256" key="3">
    <source>
        <dbReference type="ARBA" id="ARBA00022553"/>
    </source>
</evidence>
<dbReference type="Pfam" id="PF07730">
    <property type="entry name" value="HisKA_3"/>
    <property type="match status" value="1"/>
</dbReference>